<evidence type="ECO:0000313" key="1">
    <source>
        <dbReference type="EMBL" id="AAY55776.1"/>
    </source>
</evidence>
<sequence length="42" mass="4557">MRYMNSESSGKCSIRAGLTLGLTSPRCRLARAPPSLRLCCCP</sequence>
<reference evidence="2" key="1">
    <citation type="submission" date="2005-05" db="EMBL/GenBank/DDBJ databases">
        <authorList>
            <person name="Stapleton M."/>
            <person name="Carlson J."/>
            <person name="Chavez C."/>
            <person name="Frise E."/>
            <person name="George R."/>
            <person name="Pacleb J."/>
            <person name="Park S."/>
            <person name="Wan K."/>
            <person name="Yu C."/>
            <person name="Celniker S."/>
        </authorList>
    </citation>
    <scope>NUCLEOTIDE SEQUENCE</scope>
</reference>
<dbReference type="EMBL" id="BT023361">
    <property type="protein sequence ID" value="AAY55777.1"/>
    <property type="molecule type" value="mRNA"/>
</dbReference>
<evidence type="ECO:0000313" key="2">
    <source>
        <dbReference type="EMBL" id="AAY55777.1"/>
    </source>
</evidence>
<name>Q4V3J5_DROME</name>
<organism evidence="2">
    <name type="scientific">Drosophila melanogaster</name>
    <name type="common">Fruit fly</name>
    <dbReference type="NCBI Taxonomy" id="7227"/>
    <lineage>
        <taxon>Eukaryota</taxon>
        <taxon>Metazoa</taxon>
        <taxon>Ecdysozoa</taxon>
        <taxon>Arthropoda</taxon>
        <taxon>Hexapoda</taxon>
        <taxon>Insecta</taxon>
        <taxon>Pterygota</taxon>
        <taxon>Neoptera</taxon>
        <taxon>Endopterygota</taxon>
        <taxon>Diptera</taxon>
        <taxon>Brachycera</taxon>
        <taxon>Muscomorpha</taxon>
        <taxon>Ephydroidea</taxon>
        <taxon>Drosophilidae</taxon>
        <taxon>Drosophila</taxon>
        <taxon>Sophophora</taxon>
    </lineage>
</organism>
<dbReference type="AlphaFoldDB" id="Q4V3J5"/>
<proteinExistence type="evidence at transcript level"/>
<protein>
    <submittedName>
        <fullName evidence="1">IP01975p</fullName>
    </submittedName>
    <submittedName>
        <fullName evidence="2">IP01976p</fullName>
    </submittedName>
</protein>
<accession>Q4V3J5</accession>
<dbReference type="EMBL" id="BT023360">
    <property type="protein sequence ID" value="AAY55776.1"/>
    <property type="molecule type" value="mRNA"/>
</dbReference>